<evidence type="ECO:0008006" key="4">
    <source>
        <dbReference type="Google" id="ProtNLM"/>
    </source>
</evidence>
<gene>
    <name evidence="2" type="ORF">KILIM_073_00240</name>
</gene>
<feature type="transmembrane region" description="Helical" evidence="1">
    <location>
        <begin position="179"/>
        <end position="201"/>
    </location>
</feature>
<comment type="caution">
    <text evidence="2">The sequence shown here is derived from an EMBL/GenBank/DDBJ whole genome shotgun (WGS) entry which is preliminary data.</text>
</comment>
<dbReference type="InterPro" id="IPR037185">
    <property type="entry name" value="EmrE-like"/>
</dbReference>
<keyword evidence="1" id="KW-1133">Transmembrane helix</keyword>
<dbReference type="STRING" id="1184609.KILIM_073_00240"/>
<evidence type="ECO:0000256" key="1">
    <source>
        <dbReference type="SAM" id="Phobius"/>
    </source>
</evidence>
<dbReference type="AlphaFoldDB" id="K6XFC6"/>
<sequence>MLLSVIALVLGVLAYGLAGARLSDGAQSEGGALRSPAWWIGTGCQGAGFVFTLAARQYLPLLIVQACVVGGLAVTAIIQHLAGTRRIGARDGVAILAVIGGIVALAMTTVPGPAVPIEPIHLVVIAATVAVCAVALFVRLPPGVSGLFAGTGFAISAITARLLVADPRLSMWRPWEWPMLSWAAAFLLLAGLVLGQVHLTVGLKRAHAVAVLGTNYLMSTLVPAVIGWTLLHEEPREGTIWLVAVGLALALAGAMALLRSDDGPPPAAPPAESHTLR</sequence>
<evidence type="ECO:0000313" key="2">
    <source>
        <dbReference type="EMBL" id="GAB97544.1"/>
    </source>
</evidence>
<evidence type="ECO:0000313" key="3">
    <source>
        <dbReference type="Proteomes" id="UP000008366"/>
    </source>
</evidence>
<accession>K6XFC6</accession>
<dbReference type="eggNOG" id="ENOG5034508">
    <property type="taxonomic scope" value="Bacteria"/>
</dbReference>
<feature type="transmembrane region" description="Helical" evidence="1">
    <location>
        <begin position="58"/>
        <end position="81"/>
    </location>
</feature>
<dbReference type="RefSeq" id="WP_006594076.1">
    <property type="nucleotide sequence ID" value="NZ_BAHD01000073.1"/>
</dbReference>
<dbReference type="SUPFAM" id="SSF103481">
    <property type="entry name" value="Multidrug resistance efflux transporter EmrE"/>
    <property type="match status" value="1"/>
</dbReference>
<feature type="transmembrane region" description="Helical" evidence="1">
    <location>
        <begin position="93"/>
        <end position="114"/>
    </location>
</feature>
<reference evidence="2 3" key="1">
    <citation type="submission" date="2012-08" db="EMBL/GenBank/DDBJ databases">
        <title>Whole genome shotgun sequence of Kineosphaera limosa NBRC 100340.</title>
        <authorList>
            <person name="Yoshida I."/>
            <person name="Isaki S."/>
            <person name="Hosoyama A."/>
            <person name="Tsuchikane K."/>
            <person name="Katsumata H."/>
            <person name="Ando Y."/>
            <person name="Ohji S."/>
            <person name="Hamada M."/>
            <person name="Tamura T."/>
            <person name="Yamazoe A."/>
            <person name="Yamazaki S."/>
            <person name="Fujita N."/>
        </authorList>
    </citation>
    <scope>NUCLEOTIDE SEQUENCE [LARGE SCALE GENOMIC DNA]</scope>
    <source>
        <strain evidence="2 3">NBRC 100340</strain>
    </source>
</reference>
<dbReference type="OrthoDB" id="5143712at2"/>
<keyword evidence="3" id="KW-1185">Reference proteome</keyword>
<dbReference type="PANTHER" id="PTHR40761:SF1">
    <property type="entry name" value="CONSERVED INTEGRAL MEMBRANE ALANINE VALINE AND LEUCINE RICH PROTEIN-RELATED"/>
    <property type="match status" value="1"/>
</dbReference>
<feature type="transmembrane region" description="Helical" evidence="1">
    <location>
        <begin position="208"/>
        <end position="228"/>
    </location>
</feature>
<name>K6XFC6_9MICO</name>
<feature type="transmembrane region" description="Helical" evidence="1">
    <location>
        <begin position="120"/>
        <end position="138"/>
    </location>
</feature>
<proteinExistence type="predicted"/>
<feature type="transmembrane region" description="Helical" evidence="1">
    <location>
        <begin position="145"/>
        <end position="164"/>
    </location>
</feature>
<keyword evidence="1" id="KW-0812">Transmembrane</keyword>
<dbReference type="Proteomes" id="UP000008366">
    <property type="component" value="Unassembled WGS sequence"/>
</dbReference>
<protein>
    <recommendedName>
        <fullName evidence="4">EamA domain-containing protein</fullName>
    </recommendedName>
</protein>
<feature type="transmembrane region" description="Helical" evidence="1">
    <location>
        <begin position="240"/>
        <end position="258"/>
    </location>
</feature>
<organism evidence="2 3">
    <name type="scientific">Kineosphaera limosa NBRC 100340</name>
    <dbReference type="NCBI Taxonomy" id="1184609"/>
    <lineage>
        <taxon>Bacteria</taxon>
        <taxon>Bacillati</taxon>
        <taxon>Actinomycetota</taxon>
        <taxon>Actinomycetes</taxon>
        <taxon>Micrococcales</taxon>
        <taxon>Dermatophilaceae</taxon>
        <taxon>Kineosphaera</taxon>
    </lineage>
</organism>
<keyword evidence="1" id="KW-0472">Membrane</keyword>
<dbReference type="PANTHER" id="PTHR40761">
    <property type="entry name" value="CONSERVED INTEGRAL MEMBRANE ALANINE VALINE AND LEUCINE RICH PROTEIN-RELATED"/>
    <property type="match status" value="1"/>
</dbReference>
<dbReference type="EMBL" id="BAHD01000073">
    <property type="protein sequence ID" value="GAB97544.1"/>
    <property type="molecule type" value="Genomic_DNA"/>
</dbReference>